<reference evidence="3 4" key="1">
    <citation type="submission" date="2020-07" db="EMBL/GenBank/DDBJ databases">
        <title>Sequencing the genomes of 1000 actinobacteria strains.</title>
        <authorList>
            <person name="Klenk H.-P."/>
        </authorList>
    </citation>
    <scope>NUCLEOTIDE SEQUENCE [LARGE SCALE GENOMIC DNA]</scope>
    <source>
        <strain evidence="3 4">DSM 24723</strain>
    </source>
</reference>
<name>A0A852X643_9MICO</name>
<feature type="transmembrane region" description="Helical" evidence="2">
    <location>
        <begin position="52"/>
        <end position="72"/>
    </location>
</feature>
<sequence>MSERHDRGDLPERGIVEDFFAQERATIEELPGHDLHWQGIVRARRTRRTRMVAALAAGAAAVVVGAATVAIWQGGGPDAEVAPAGQTSSTVQVPSPQDTTATSPDPTSAAPTAPDGFVVRSMTSGDATTRAVLGSDSCDGSACPVIQVTTDDGQQWRTMSALTGLSPVPQGGRLAGAATGPDQVGIVRMADPQTAWVAGSTIQRTTDGGQTWANYPYPGGTVVAMEVDGGTIRFVTADSCTSEGCRGPLTVYQADTSDPLAETEVLTVEAEVVTDVDLVTSGGVAFLAVDHDGGSTAHRLGETATEMTVCRDDGGLSLGVPAIAGDGVLTATCERPVDGGTEVSTTRSTDQGETWSQETRPTLIRGRVTALAQSSINDMVLVTDDATAGSGLYRTGDNGVSWDELVLPDDRRGPWTWAGAGGDDRVYAIPTGSGVYLESTDGGSSWREVDLG</sequence>
<proteinExistence type="predicted"/>
<dbReference type="EMBL" id="JACBZX010000001">
    <property type="protein sequence ID" value="NYG37898.1"/>
    <property type="molecule type" value="Genomic_DNA"/>
</dbReference>
<dbReference type="CDD" id="cd15482">
    <property type="entry name" value="Sialidase_non-viral"/>
    <property type="match status" value="1"/>
</dbReference>
<evidence type="ECO:0000313" key="3">
    <source>
        <dbReference type="EMBL" id="NYG37898.1"/>
    </source>
</evidence>
<gene>
    <name evidence="3" type="ORF">BJY28_002367</name>
</gene>
<dbReference type="RefSeq" id="WP_179463190.1">
    <property type="nucleotide sequence ID" value="NZ_JACBZX010000001.1"/>
</dbReference>
<evidence type="ECO:0000256" key="2">
    <source>
        <dbReference type="SAM" id="Phobius"/>
    </source>
</evidence>
<keyword evidence="2" id="KW-0812">Transmembrane</keyword>
<dbReference type="AlphaFoldDB" id="A0A852X643"/>
<accession>A0A852X643</accession>
<feature type="region of interest" description="Disordered" evidence="1">
    <location>
        <begin position="335"/>
        <end position="356"/>
    </location>
</feature>
<feature type="compositionally biased region" description="Polar residues" evidence="1">
    <location>
        <begin position="342"/>
        <end position="356"/>
    </location>
</feature>
<feature type="compositionally biased region" description="Low complexity" evidence="1">
    <location>
        <begin position="94"/>
        <end position="115"/>
    </location>
</feature>
<keyword evidence="2" id="KW-0472">Membrane</keyword>
<evidence type="ECO:0000313" key="4">
    <source>
        <dbReference type="Proteomes" id="UP000592181"/>
    </source>
</evidence>
<feature type="region of interest" description="Disordered" evidence="1">
    <location>
        <begin position="80"/>
        <end position="117"/>
    </location>
</feature>
<organism evidence="3 4">
    <name type="scientific">Janibacter alkaliphilus</name>
    <dbReference type="NCBI Taxonomy" id="1069963"/>
    <lineage>
        <taxon>Bacteria</taxon>
        <taxon>Bacillati</taxon>
        <taxon>Actinomycetota</taxon>
        <taxon>Actinomycetes</taxon>
        <taxon>Micrococcales</taxon>
        <taxon>Intrasporangiaceae</taxon>
        <taxon>Janibacter</taxon>
    </lineage>
</organism>
<dbReference type="Proteomes" id="UP000592181">
    <property type="component" value="Unassembled WGS sequence"/>
</dbReference>
<comment type="caution">
    <text evidence="3">The sequence shown here is derived from an EMBL/GenBank/DDBJ whole genome shotgun (WGS) entry which is preliminary data.</text>
</comment>
<protein>
    <recommendedName>
        <fullName evidence="5">BNR/Asp-box repeat-containing protein</fullName>
    </recommendedName>
</protein>
<dbReference type="InterPro" id="IPR015943">
    <property type="entry name" value="WD40/YVTN_repeat-like_dom_sf"/>
</dbReference>
<dbReference type="Gene3D" id="2.130.10.10">
    <property type="entry name" value="YVTN repeat-like/Quinoprotein amine dehydrogenase"/>
    <property type="match status" value="2"/>
</dbReference>
<dbReference type="SUPFAM" id="SSF110296">
    <property type="entry name" value="Oligoxyloglucan reducing end-specific cellobiohydrolase"/>
    <property type="match status" value="1"/>
</dbReference>
<keyword evidence="2" id="KW-1133">Transmembrane helix</keyword>
<evidence type="ECO:0000256" key="1">
    <source>
        <dbReference type="SAM" id="MobiDB-lite"/>
    </source>
</evidence>
<evidence type="ECO:0008006" key="5">
    <source>
        <dbReference type="Google" id="ProtNLM"/>
    </source>
</evidence>
<keyword evidence="4" id="KW-1185">Reference proteome</keyword>